<dbReference type="GO" id="GO:0048039">
    <property type="term" value="F:ubiquinone binding"/>
    <property type="evidence" value="ECO:0007669"/>
    <property type="project" value="InterPro"/>
</dbReference>
<dbReference type="GO" id="GO:0005739">
    <property type="term" value="C:mitochondrion"/>
    <property type="evidence" value="ECO:0007669"/>
    <property type="project" value="TreeGrafter"/>
</dbReference>
<sequence length="264" mass="30721">MLFGRTGGRAFLPTCSLIPLVLAANDGRVLLRDQCLRFMQERCVRTKSAPVPLTTAGLGLSHATRMWCDPDKWRRQRLFFRRANSDPLADTTMEPATRATLSRSFEESKLVPFTTHELYSVVADVERYQEFVPWCTGSRVVRRFGERLLEAELKVGFQLFHEEYISLVRLEPGRAVRATATTSRLFEYLVNEWRFRPAENPKESWVYFYVDFRFRSPLYRTAVDLFFNEVAKKMVRAFEERAQVVHREHGEQAQPSSSIKAQRA</sequence>
<feature type="domain" description="Coenzyme Q-binding protein COQ10 START" evidence="5">
    <location>
        <begin position="111"/>
        <end position="239"/>
    </location>
</feature>
<dbReference type="InterPro" id="IPR005031">
    <property type="entry name" value="COQ10_START"/>
</dbReference>
<comment type="subunit">
    <text evidence="2">Interacts with coenzyme Q.</text>
</comment>
<organism evidence="6 7">
    <name type="scientific">Cyanidiococcus yangmingshanensis</name>
    <dbReference type="NCBI Taxonomy" id="2690220"/>
    <lineage>
        <taxon>Eukaryota</taxon>
        <taxon>Rhodophyta</taxon>
        <taxon>Bangiophyceae</taxon>
        <taxon>Cyanidiales</taxon>
        <taxon>Cyanidiaceae</taxon>
        <taxon>Cyanidiococcus</taxon>
    </lineage>
</organism>
<proteinExistence type="inferred from homology"/>
<feature type="signal peptide" evidence="4">
    <location>
        <begin position="1"/>
        <end position="23"/>
    </location>
</feature>
<dbReference type="AlphaFoldDB" id="A0A7J7INZ2"/>
<dbReference type="PANTHER" id="PTHR12901:SF10">
    <property type="entry name" value="COENZYME Q-BINDING PROTEIN COQ10, MITOCHONDRIAL"/>
    <property type="match status" value="1"/>
</dbReference>
<evidence type="ECO:0000259" key="5">
    <source>
        <dbReference type="Pfam" id="PF03364"/>
    </source>
</evidence>
<dbReference type="GO" id="GO:0045333">
    <property type="term" value="P:cellular respiration"/>
    <property type="evidence" value="ECO:0007669"/>
    <property type="project" value="InterPro"/>
</dbReference>
<dbReference type="OrthoDB" id="292693at2759"/>
<keyword evidence="4" id="KW-0732">Signal</keyword>
<evidence type="ECO:0000256" key="4">
    <source>
        <dbReference type="SAM" id="SignalP"/>
    </source>
</evidence>
<dbReference type="Pfam" id="PF03364">
    <property type="entry name" value="Polyketide_cyc"/>
    <property type="match status" value="1"/>
</dbReference>
<evidence type="ECO:0000256" key="3">
    <source>
        <dbReference type="ARBA" id="ARBA00024947"/>
    </source>
</evidence>
<name>A0A7J7INZ2_9RHOD</name>
<protein>
    <submittedName>
        <fullName evidence="6">Coenzyme Q-binding protein coq10, mitochondrial</fullName>
    </submittedName>
</protein>
<gene>
    <name evidence="6" type="primary">COQ10</name>
    <name evidence="6" type="ORF">F1559_002858</name>
</gene>
<comment type="caution">
    <text evidence="6">The sequence shown here is derived from an EMBL/GenBank/DDBJ whole genome shotgun (WGS) entry which is preliminary data.</text>
</comment>
<dbReference type="PANTHER" id="PTHR12901">
    <property type="entry name" value="SPERM PROTEIN HOMOLOG"/>
    <property type="match status" value="1"/>
</dbReference>
<comment type="similarity">
    <text evidence="1">Belongs to the COQ10 family.</text>
</comment>
<dbReference type="Proteomes" id="UP000530660">
    <property type="component" value="Unassembled WGS sequence"/>
</dbReference>
<dbReference type="InterPro" id="IPR023393">
    <property type="entry name" value="START-like_dom_sf"/>
</dbReference>
<comment type="function">
    <text evidence="3">Required for the function of coenzyme Q in the respiratory chain. May serve as a chaperone or may be involved in the transport of Q6 from its site of synthesis to the catalytic sites of the respiratory complexes.</text>
</comment>
<feature type="chain" id="PRO_5029617722" evidence="4">
    <location>
        <begin position="24"/>
        <end position="264"/>
    </location>
</feature>
<evidence type="ECO:0000256" key="1">
    <source>
        <dbReference type="ARBA" id="ARBA00006885"/>
    </source>
</evidence>
<dbReference type="CDD" id="cd07813">
    <property type="entry name" value="COQ10p_like"/>
    <property type="match status" value="1"/>
</dbReference>
<accession>A0A7J7INZ2</accession>
<dbReference type="EMBL" id="VWRR01000002">
    <property type="protein sequence ID" value="KAF6004843.1"/>
    <property type="molecule type" value="Genomic_DNA"/>
</dbReference>
<evidence type="ECO:0000313" key="7">
    <source>
        <dbReference type="Proteomes" id="UP000530660"/>
    </source>
</evidence>
<evidence type="ECO:0000256" key="2">
    <source>
        <dbReference type="ARBA" id="ARBA00011814"/>
    </source>
</evidence>
<dbReference type="InterPro" id="IPR044996">
    <property type="entry name" value="COQ10-like"/>
</dbReference>
<reference evidence="6 7" key="1">
    <citation type="journal article" date="2020" name="J. Phycol.">
        <title>Comparative genome analysis reveals Cyanidiococcus gen. nov., a new extremophilic red algal genus sister to Cyanidioschyzon (Cyanidioschyzonaceae, Rhodophyta).</title>
        <authorList>
            <person name="Liu S.-L."/>
            <person name="Chiang Y.-R."/>
            <person name="Yoon H.S."/>
            <person name="Fu H.-Y."/>
        </authorList>
    </citation>
    <scope>NUCLEOTIDE SEQUENCE [LARGE SCALE GENOMIC DNA]</scope>
    <source>
        <strain evidence="6 7">THAL066</strain>
    </source>
</reference>
<dbReference type="SUPFAM" id="SSF55961">
    <property type="entry name" value="Bet v1-like"/>
    <property type="match status" value="1"/>
</dbReference>
<evidence type="ECO:0000313" key="6">
    <source>
        <dbReference type="EMBL" id="KAF6004843.1"/>
    </source>
</evidence>
<keyword evidence="7" id="KW-1185">Reference proteome</keyword>
<dbReference type="Gene3D" id="3.30.530.20">
    <property type="match status" value="1"/>
</dbReference>